<keyword evidence="2" id="KW-1185">Reference proteome</keyword>
<dbReference type="PANTHER" id="PTHR47420:SF3">
    <property type="entry name" value="HISTONE-LYSINE N-METHYLTRANSFERASE ASHR2"/>
    <property type="match status" value="1"/>
</dbReference>
<gene>
    <name evidence="1" type="ORF">WJX73_005940</name>
</gene>
<dbReference type="Proteomes" id="UP001465755">
    <property type="component" value="Unassembled WGS sequence"/>
</dbReference>
<sequence>MRAAVAIALYLANGKSYQGRSRLSTLARLEGLLDKYPYIAVAQVQGAGRGLVAQQAISQGQLVFKESPLLSGCLPSQYEKVCHHCLRALGFVRSGQACTAGGRQFCSKACAEHAALTYMPACLLEA</sequence>
<dbReference type="Gene3D" id="6.10.140.2220">
    <property type="match status" value="1"/>
</dbReference>
<dbReference type="InterPro" id="IPR044238">
    <property type="entry name" value="ASHR2-like"/>
</dbReference>
<name>A0AAW1PVA7_9CHLO</name>
<dbReference type="EMBL" id="JALJOQ010000009">
    <property type="protein sequence ID" value="KAK9812093.1"/>
    <property type="molecule type" value="Genomic_DNA"/>
</dbReference>
<comment type="caution">
    <text evidence="1">The sequence shown here is derived from an EMBL/GenBank/DDBJ whole genome shotgun (WGS) entry which is preliminary data.</text>
</comment>
<evidence type="ECO:0000313" key="2">
    <source>
        <dbReference type="Proteomes" id="UP001465755"/>
    </source>
</evidence>
<protein>
    <submittedName>
        <fullName evidence="1">Uncharacterized protein</fullName>
    </submittedName>
</protein>
<organism evidence="1 2">
    <name type="scientific">Symbiochloris irregularis</name>
    <dbReference type="NCBI Taxonomy" id="706552"/>
    <lineage>
        <taxon>Eukaryota</taxon>
        <taxon>Viridiplantae</taxon>
        <taxon>Chlorophyta</taxon>
        <taxon>core chlorophytes</taxon>
        <taxon>Trebouxiophyceae</taxon>
        <taxon>Trebouxiales</taxon>
        <taxon>Trebouxiaceae</taxon>
        <taxon>Symbiochloris</taxon>
    </lineage>
</organism>
<dbReference type="AlphaFoldDB" id="A0AAW1PVA7"/>
<reference evidence="1 2" key="1">
    <citation type="journal article" date="2024" name="Nat. Commun.">
        <title>Phylogenomics reveals the evolutionary origins of lichenization in chlorophyte algae.</title>
        <authorList>
            <person name="Puginier C."/>
            <person name="Libourel C."/>
            <person name="Otte J."/>
            <person name="Skaloud P."/>
            <person name="Haon M."/>
            <person name="Grisel S."/>
            <person name="Petersen M."/>
            <person name="Berrin J.G."/>
            <person name="Delaux P.M."/>
            <person name="Dal Grande F."/>
            <person name="Keller J."/>
        </authorList>
    </citation>
    <scope>NUCLEOTIDE SEQUENCE [LARGE SCALE GENOMIC DNA]</scope>
    <source>
        <strain evidence="1 2">SAG 2036</strain>
    </source>
</reference>
<proteinExistence type="predicted"/>
<accession>A0AAW1PVA7</accession>
<dbReference type="PANTHER" id="PTHR47420">
    <property type="entry name" value="HISTONE-LYSINE N-METHYLTRANSFERASE ASHR2"/>
    <property type="match status" value="1"/>
</dbReference>
<dbReference type="InterPro" id="IPR046341">
    <property type="entry name" value="SET_dom_sf"/>
</dbReference>
<evidence type="ECO:0000313" key="1">
    <source>
        <dbReference type="EMBL" id="KAK9812093.1"/>
    </source>
</evidence>
<dbReference type="Gene3D" id="2.170.270.10">
    <property type="entry name" value="SET domain"/>
    <property type="match status" value="1"/>
</dbReference>